<comment type="caution">
    <text evidence="3">The sequence shown here is derived from an EMBL/GenBank/DDBJ whole genome shotgun (WGS) entry which is preliminary data.</text>
</comment>
<dbReference type="AlphaFoldDB" id="A0A430QGW8"/>
<feature type="coiled-coil region" evidence="1">
    <location>
        <begin position="211"/>
        <end position="273"/>
    </location>
</feature>
<feature type="compositionally biased region" description="Low complexity" evidence="2">
    <location>
        <begin position="59"/>
        <end position="100"/>
    </location>
</feature>
<keyword evidence="4" id="KW-1185">Reference proteome</keyword>
<keyword evidence="1" id="KW-0175">Coiled coil</keyword>
<evidence type="ECO:0000256" key="1">
    <source>
        <dbReference type="SAM" id="Coils"/>
    </source>
</evidence>
<name>A0A430QGW8_SCHBO</name>
<evidence type="ECO:0000256" key="2">
    <source>
        <dbReference type="SAM" id="MobiDB-lite"/>
    </source>
</evidence>
<evidence type="ECO:0000313" key="4">
    <source>
        <dbReference type="Proteomes" id="UP000290809"/>
    </source>
</evidence>
<organism evidence="3 4">
    <name type="scientific">Schistosoma bovis</name>
    <name type="common">Blood fluke</name>
    <dbReference type="NCBI Taxonomy" id="6184"/>
    <lineage>
        <taxon>Eukaryota</taxon>
        <taxon>Metazoa</taxon>
        <taxon>Spiralia</taxon>
        <taxon>Lophotrochozoa</taxon>
        <taxon>Platyhelminthes</taxon>
        <taxon>Trematoda</taxon>
        <taxon>Digenea</taxon>
        <taxon>Strigeidida</taxon>
        <taxon>Schistosomatoidea</taxon>
        <taxon>Schistosomatidae</taxon>
        <taxon>Schistosoma</taxon>
    </lineage>
</organism>
<evidence type="ECO:0008006" key="5">
    <source>
        <dbReference type="Google" id="ProtNLM"/>
    </source>
</evidence>
<sequence length="300" mass="32573">MLYGGPLGTYLSGLSSTSSSPSSSSTNATSHLNSSSSIYNSPSNSTNYYSGISGLRRSSSRYRNSTSGNNLSTTSTSLNTTNSSNISNNNSNSNTVSGTNPYSSYYTPPVRRKYGTPEVSLCRPYSFFCFVFRCLSSNSGSGIVSVGVGSSCSVTGTSTSSYSGLPQYPRRSPNKIGSNTNYTVGGIGTSSSWNSDLSSAASKTPNYKQLYEEEKLLTNGLREEVKAAQKELKELEDALENSVGRRRPSEVEQRKMERRISECEQELKVYSSNYSVIDIMNLDDSINNKNKPLFILLELC</sequence>
<reference evidence="3 4" key="1">
    <citation type="journal article" date="2019" name="PLoS Pathog.">
        <title>Genome sequence of the bovine parasite Schistosoma bovis Tanzania.</title>
        <authorList>
            <person name="Oey H."/>
            <person name="Zakrzewski M."/>
            <person name="Gobert G."/>
            <person name="Gravermann K."/>
            <person name="Stoye J."/>
            <person name="Jones M."/>
            <person name="Mcmanus D."/>
            <person name="Krause L."/>
        </authorList>
    </citation>
    <scope>NUCLEOTIDE SEQUENCE [LARGE SCALE GENOMIC DNA]</scope>
    <source>
        <strain evidence="3 4">TAN1997</strain>
    </source>
</reference>
<feature type="region of interest" description="Disordered" evidence="2">
    <location>
        <begin position="159"/>
        <end position="179"/>
    </location>
</feature>
<accession>A0A430QGW8</accession>
<dbReference type="STRING" id="6184.A0A430QGW8"/>
<feature type="region of interest" description="Disordered" evidence="2">
    <location>
        <begin position="13"/>
        <end position="38"/>
    </location>
</feature>
<dbReference type="Proteomes" id="UP000290809">
    <property type="component" value="Unassembled WGS sequence"/>
</dbReference>
<protein>
    <recommendedName>
        <fullName evidence="5">cGMP-dependent protein kinase interacting domain-containing protein</fullName>
    </recommendedName>
</protein>
<evidence type="ECO:0000313" key="3">
    <source>
        <dbReference type="EMBL" id="RTG86941.1"/>
    </source>
</evidence>
<proteinExistence type="predicted"/>
<dbReference type="EMBL" id="QMKO01001740">
    <property type="protein sequence ID" value="RTG86941.1"/>
    <property type="molecule type" value="Genomic_DNA"/>
</dbReference>
<feature type="region of interest" description="Disordered" evidence="2">
    <location>
        <begin position="59"/>
        <end position="103"/>
    </location>
</feature>
<gene>
    <name evidence="3" type="ORF">DC041_0006657</name>
</gene>